<accession>A0ACC1SVQ6</accession>
<gene>
    <name evidence="1" type="ORF">NM208_g1591</name>
</gene>
<protein>
    <submittedName>
        <fullName evidence="1">Uncharacterized protein</fullName>
    </submittedName>
</protein>
<organism evidence="1 2">
    <name type="scientific">Fusarium decemcellulare</name>
    <dbReference type="NCBI Taxonomy" id="57161"/>
    <lineage>
        <taxon>Eukaryota</taxon>
        <taxon>Fungi</taxon>
        <taxon>Dikarya</taxon>
        <taxon>Ascomycota</taxon>
        <taxon>Pezizomycotina</taxon>
        <taxon>Sordariomycetes</taxon>
        <taxon>Hypocreomycetidae</taxon>
        <taxon>Hypocreales</taxon>
        <taxon>Nectriaceae</taxon>
        <taxon>Fusarium</taxon>
        <taxon>Fusarium decemcellulare species complex</taxon>
    </lineage>
</organism>
<proteinExistence type="predicted"/>
<comment type="caution">
    <text evidence="1">The sequence shown here is derived from an EMBL/GenBank/DDBJ whole genome shotgun (WGS) entry which is preliminary data.</text>
</comment>
<dbReference type="Proteomes" id="UP001148629">
    <property type="component" value="Unassembled WGS sequence"/>
</dbReference>
<keyword evidence="2" id="KW-1185">Reference proteome</keyword>
<evidence type="ECO:0000313" key="1">
    <source>
        <dbReference type="EMBL" id="KAJ3547287.1"/>
    </source>
</evidence>
<reference evidence="1" key="1">
    <citation type="submission" date="2022-08" db="EMBL/GenBank/DDBJ databases">
        <title>Genome Sequence of Fusarium decemcellulare.</title>
        <authorList>
            <person name="Buettner E."/>
        </authorList>
    </citation>
    <scope>NUCLEOTIDE SEQUENCE</scope>
    <source>
        <strain evidence="1">Babe19</strain>
    </source>
</reference>
<sequence>MPCVSKVAIIGGGIAGLSASVGLSRLGVACHVYENGNPKEGASIGFSGRAAEALEELGLYELFLEAGRAFSSDTGAATMRDHAGKVLSAGPKRPSWPGMKDTVVLYRPTMIDVMTKAAKDLGVQVMNGVTFTDIQTRVDGVTIRYTDGSQADYDLVIGADGIGSATRQAMFPDSPNPQYAGQWSIRWMAPGEHIDGESWYNSSAGRFGFYSLPGGHIYVASILDIADDERMSDGEARERFTKLLDSCTAPAVVELRSRLTEDSTLIARPFRWILVDQPWYRGRVLLVGDAAHATTAHMGMGGGMAVEDAAVLAQCVGNASTWEEVFGRFTERRFERVKTVVEGSLALSKLTQTAAPPAERMAALSKAWEAVSDPY</sequence>
<name>A0ACC1SVQ6_9HYPO</name>
<dbReference type="EMBL" id="JANRMS010000084">
    <property type="protein sequence ID" value="KAJ3547287.1"/>
    <property type="molecule type" value="Genomic_DNA"/>
</dbReference>
<evidence type="ECO:0000313" key="2">
    <source>
        <dbReference type="Proteomes" id="UP001148629"/>
    </source>
</evidence>